<protein>
    <submittedName>
        <fullName evidence="2">Uncharacterized protein</fullName>
    </submittedName>
</protein>
<feature type="region of interest" description="Disordered" evidence="1">
    <location>
        <begin position="53"/>
        <end position="168"/>
    </location>
</feature>
<reference evidence="2 3" key="1">
    <citation type="journal article" date="2013" name="Front. Microbiol.">
        <title>The genome of Nitrospina gracilis illuminates the metabolism and evolution of the major marine nitrite oxidizer.</title>
        <authorList>
            <person name="Luecker S."/>
            <person name="Nowka B."/>
            <person name="Rattei T."/>
            <person name="Spieck E."/>
            <person name="and Daims H."/>
        </authorList>
    </citation>
    <scope>NUCLEOTIDE SEQUENCE [LARGE SCALE GENOMIC DNA]</scope>
    <source>
        <strain evidence="2 3">3/211</strain>
    </source>
</reference>
<evidence type="ECO:0000313" key="3">
    <source>
        <dbReference type="Proteomes" id="UP000011704"/>
    </source>
</evidence>
<accession>M1ZC19</accession>
<dbReference type="STRING" id="1266370.NITGR_40004"/>
<dbReference type="Proteomes" id="UP000011704">
    <property type="component" value="Unassembled WGS sequence"/>
</dbReference>
<sequence length="168" mass="18154">MDFSVSRVSRAFQVYQSQTRIADLNKQSNLRTVQGQADRVSLSTEALRLFEQNQVRASNPSESTFESRQATQQNTTTAASQAASTTSAQAASTPTAQTASAAGPQAAIPIQPAPTTTRPQTGSTRGVEPAKEKPSDEELLDFLNIANSQEEEEDFNVPFSFRRGSRLG</sequence>
<evidence type="ECO:0000313" key="2">
    <source>
        <dbReference type="EMBL" id="CCQ90807.1"/>
    </source>
</evidence>
<feature type="compositionally biased region" description="Low complexity" evidence="1">
    <location>
        <begin position="67"/>
        <end position="122"/>
    </location>
</feature>
<feature type="compositionally biased region" description="Polar residues" evidence="1">
    <location>
        <begin position="53"/>
        <end position="66"/>
    </location>
</feature>
<name>M1ZC19_NITG3</name>
<dbReference type="InParanoid" id="M1ZC19"/>
<organism evidence="2 3">
    <name type="scientific">Nitrospina gracilis (strain 3/211)</name>
    <dbReference type="NCBI Taxonomy" id="1266370"/>
    <lineage>
        <taxon>Bacteria</taxon>
        <taxon>Pseudomonadati</taxon>
        <taxon>Nitrospinota/Tectimicrobiota group</taxon>
        <taxon>Nitrospinota</taxon>
        <taxon>Nitrospinia</taxon>
        <taxon>Nitrospinales</taxon>
        <taxon>Nitrospinaceae</taxon>
        <taxon>Nitrospina</taxon>
    </lineage>
</organism>
<dbReference type="RefSeq" id="WP_005008788.1">
    <property type="nucleotide sequence ID" value="NZ_HG422173.1"/>
</dbReference>
<gene>
    <name evidence="2" type="ORF">NITGR_40004</name>
</gene>
<dbReference type="HOGENOM" id="CLU_1584741_0_0_0"/>
<proteinExistence type="predicted"/>
<comment type="caution">
    <text evidence="2">The sequence shown here is derived from an EMBL/GenBank/DDBJ whole genome shotgun (WGS) entry which is preliminary data.</text>
</comment>
<dbReference type="AlphaFoldDB" id="M1ZC19"/>
<evidence type="ECO:0000256" key="1">
    <source>
        <dbReference type="SAM" id="MobiDB-lite"/>
    </source>
</evidence>
<dbReference type="EMBL" id="CAQJ01000044">
    <property type="protein sequence ID" value="CCQ90807.1"/>
    <property type="molecule type" value="Genomic_DNA"/>
</dbReference>
<keyword evidence="3" id="KW-1185">Reference proteome</keyword>